<keyword evidence="3" id="KW-1185">Reference proteome</keyword>
<dbReference type="InterPro" id="IPR051807">
    <property type="entry name" value="Sec-metab_biosynth-assoc"/>
</dbReference>
<protein>
    <recommendedName>
        <fullName evidence="1">YCII-related domain-containing protein</fullName>
    </recommendedName>
</protein>
<dbReference type="PANTHER" id="PTHR33606">
    <property type="entry name" value="PROTEIN YCII"/>
    <property type="match status" value="1"/>
</dbReference>
<evidence type="ECO:0000313" key="3">
    <source>
        <dbReference type="Proteomes" id="UP001271007"/>
    </source>
</evidence>
<evidence type="ECO:0000313" key="2">
    <source>
        <dbReference type="EMBL" id="KAK3048228.1"/>
    </source>
</evidence>
<name>A0AAJ0DDY0_9PEZI</name>
<organism evidence="2 3">
    <name type="scientific">Extremus antarcticus</name>
    <dbReference type="NCBI Taxonomy" id="702011"/>
    <lineage>
        <taxon>Eukaryota</taxon>
        <taxon>Fungi</taxon>
        <taxon>Dikarya</taxon>
        <taxon>Ascomycota</taxon>
        <taxon>Pezizomycotina</taxon>
        <taxon>Dothideomycetes</taxon>
        <taxon>Dothideomycetidae</taxon>
        <taxon>Mycosphaerellales</taxon>
        <taxon>Extremaceae</taxon>
        <taxon>Extremus</taxon>
    </lineage>
</organism>
<proteinExistence type="predicted"/>
<feature type="domain" description="YCII-related" evidence="1">
    <location>
        <begin position="8"/>
        <end position="93"/>
    </location>
</feature>
<comment type="caution">
    <text evidence="2">The sequence shown here is derived from an EMBL/GenBank/DDBJ whole genome shotgun (WGS) entry which is preliminary data.</text>
</comment>
<dbReference type="SUPFAM" id="SSF54909">
    <property type="entry name" value="Dimeric alpha+beta barrel"/>
    <property type="match status" value="1"/>
</dbReference>
<sequence>MAASKQEWLIIVSDHPNMLDKRLEIRPKHLEALTPHVKSGTVAFGGSTLDSPLKDNERMQSNGSAMIILAESEKEARGIVEGDIYAKEGVWDVGSLQIWPFKSAVRQPL</sequence>
<evidence type="ECO:0000259" key="1">
    <source>
        <dbReference type="Pfam" id="PF03795"/>
    </source>
</evidence>
<dbReference type="Proteomes" id="UP001271007">
    <property type="component" value="Unassembled WGS sequence"/>
</dbReference>
<dbReference type="InterPro" id="IPR011008">
    <property type="entry name" value="Dimeric_a/b-barrel"/>
</dbReference>
<dbReference type="AlphaFoldDB" id="A0AAJ0DDY0"/>
<dbReference type="Gene3D" id="3.30.70.1060">
    <property type="entry name" value="Dimeric alpha+beta barrel"/>
    <property type="match status" value="1"/>
</dbReference>
<dbReference type="Pfam" id="PF03795">
    <property type="entry name" value="YCII"/>
    <property type="match status" value="1"/>
</dbReference>
<dbReference type="InterPro" id="IPR005545">
    <property type="entry name" value="YCII"/>
</dbReference>
<dbReference type="PANTHER" id="PTHR33606:SF3">
    <property type="entry name" value="PROTEIN YCII"/>
    <property type="match status" value="1"/>
</dbReference>
<gene>
    <name evidence="2" type="ORF">LTR09_010389</name>
</gene>
<dbReference type="EMBL" id="JAWDJX010000051">
    <property type="protein sequence ID" value="KAK3048228.1"/>
    <property type="molecule type" value="Genomic_DNA"/>
</dbReference>
<reference evidence="2" key="1">
    <citation type="submission" date="2023-04" db="EMBL/GenBank/DDBJ databases">
        <title>Black Yeasts Isolated from many extreme environments.</title>
        <authorList>
            <person name="Coleine C."/>
            <person name="Stajich J.E."/>
            <person name="Selbmann L."/>
        </authorList>
    </citation>
    <scope>NUCLEOTIDE SEQUENCE</scope>
    <source>
        <strain evidence="2">CCFEE 5312</strain>
    </source>
</reference>
<accession>A0AAJ0DDY0</accession>